<name>A0ABN1I5W1_9GAMM</name>
<gene>
    <name evidence="1" type="ORF">GCM10009104_17260</name>
</gene>
<organism evidence="1 2">
    <name type="scientific">Marinobacterium maritimum</name>
    <dbReference type="NCBI Taxonomy" id="500162"/>
    <lineage>
        <taxon>Bacteria</taxon>
        <taxon>Pseudomonadati</taxon>
        <taxon>Pseudomonadota</taxon>
        <taxon>Gammaproteobacteria</taxon>
        <taxon>Oceanospirillales</taxon>
        <taxon>Oceanospirillaceae</taxon>
        <taxon>Marinobacterium</taxon>
    </lineage>
</organism>
<sequence length="79" mass="8785">MPIKLFAPGQAAISTHEDDTLMPDGPPRGTFSRESDCGEHNAHWDIRLLPGLSVIFRVHNMPPLPHCNDSAFGECYIQQ</sequence>
<keyword evidence="2" id="KW-1185">Reference proteome</keyword>
<evidence type="ECO:0000313" key="1">
    <source>
        <dbReference type="EMBL" id="GAA0691029.1"/>
    </source>
</evidence>
<accession>A0ABN1I5W1</accession>
<proteinExistence type="predicted"/>
<dbReference type="EMBL" id="BAAAET010000002">
    <property type="protein sequence ID" value="GAA0691029.1"/>
    <property type="molecule type" value="Genomic_DNA"/>
</dbReference>
<comment type="caution">
    <text evidence="1">The sequence shown here is derived from an EMBL/GenBank/DDBJ whole genome shotgun (WGS) entry which is preliminary data.</text>
</comment>
<protein>
    <submittedName>
        <fullName evidence="1">Uncharacterized protein</fullName>
    </submittedName>
</protein>
<reference evidence="1 2" key="1">
    <citation type="journal article" date="2019" name="Int. J. Syst. Evol. Microbiol.">
        <title>The Global Catalogue of Microorganisms (GCM) 10K type strain sequencing project: providing services to taxonomists for standard genome sequencing and annotation.</title>
        <authorList>
            <consortium name="The Broad Institute Genomics Platform"/>
            <consortium name="The Broad Institute Genome Sequencing Center for Infectious Disease"/>
            <person name="Wu L."/>
            <person name="Ma J."/>
        </authorList>
    </citation>
    <scope>NUCLEOTIDE SEQUENCE [LARGE SCALE GENOMIC DNA]</scope>
    <source>
        <strain evidence="1 2">JCM 15134</strain>
    </source>
</reference>
<evidence type="ECO:0000313" key="2">
    <source>
        <dbReference type="Proteomes" id="UP001499915"/>
    </source>
</evidence>
<dbReference type="Proteomes" id="UP001499915">
    <property type="component" value="Unassembled WGS sequence"/>
</dbReference>